<reference evidence="1 2" key="1">
    <citation type="submission" date="2013-09" db="EMBL/GenBank/DDBJ databases">
        <authorList>
            <person name="Zeng Z."/>
            <person name="Chen C."/>
        </authorList>
    </citation>
    <scope>NUCLEOTIDE SEQUENCE [LARGE SCALE GENOMIC DNA]</scope>
    <source>
        <strain evidence="1 2">WB 4.1-42</strain>
    </source>
</reference>
<dbReference type="RefSeq" id="WP_026992894.1">
    <property type="nucleotide sequence ID" value="NZ_JRLY01000007.1"/>
</dbReference>
<dbReference type="eggNOG" id="ENOG5030Z9P">
    <property type="taxonomic scope" value="Bacteria"/>
</dbReference>
<name>A0A0A2MKB2_9FLAO</name>
<organism evidence="1 2">
    <name type="scientific">Flavobacterium subsaxonicum WB 4.1-42 = DSM 21790</name>
    <dbReference type="NCBI Taxonomy" id="1121898"/>
    <lineage>
        <taxon>Bacteria</taxon>
        <taxon>Pseudomonadati</taxon>
        <taxon>Bacteroidota</taxon>
        <taxon>Flavobacteriia</taxon>
        <taxon>Flavobacteriales</taxon>
        <taxon>Flavobacteriaceae</taxon>
        <taxon>Flavobacterium</taxon>
    </lineage>
</organism>
<accession>A0A0A2MKB2</accession>
<proteinExistence type="predicted"/>
<dbReference type="AlphaFoldDB" id="A0A0A2MKB2"/>
<dbReference type="STRING" id="1121898.GCA_000422725_02546"/>
<evidence type="ECO:0000313" key="1">
    <source>
        <dbReference type="EMBL" id="KGO93077.1"/>
    </source>
</evidence>
<gene>
    <name evidence="1" type="ORF">Q766_10725</name>
</gene>
<protein>
    <submittedName>
        <fullName evidence="1">Uncharacterized protein</fullName>
    </submittedName>
</protein>
<keyword evidence="2" id="KW-1185">Reference proteome</keyword>
<dbReference type="EMBL" id="JRLY01000007">
    <property type="protein sequence ID" value="KGO93077.1"/>
    <property type="molecule type" value="Genomic_DNA"/>
</dbReference>
<sequence length="250" mass="28331">MKNTLPYLIFLSLISFVIIGGKPHRVSDTKELSIYNEFIGDSGFILKQQGINLLAQVSGNDTIDPHGGDIKTTDTIGKYYKTYTGRYIACVLDIIHPNQNYVPVVIEFTNKGGILESDSFSAGMYLCCWHNNFEGFKKHGDYFSVKVCGTGSGFCSGEIYLFKSMQDITSGTIVQTVWSNLCIEGPMSCRITSKMEIKLDTVIMHYKKEILKPKRKSYKVMKTEFFDIKYIEKNAAWMALDSTKIYEMPM</sequence>
<comment type="caution">
    <text evidence="1">The sequence shown here is derived from an EMBL/GenBank/DDBJ whole genome shotgun (WGS) entry which is preliminary data.</text>
</comment>
<dbReference type="Proteomes" id="UP000030111">
    <property type="component" value="Unassembled WGS sequence"/>
</dbReference>
<evidence type="ECO:0000313" key="2">
    <source>
        <dbReference type="Proteomes" id="UP000030111"/>
    </source>
</evidence>
<dbReference type="OrthoDB" id="1367272at2"/>